<reference evidence="4 5" key="1">
    <citation type="submission" date="2014-11" db="EMBL/GenBank/DDBJ databases">
        <authorList>
            <person name="Zhu J."/>
            <person name="Qi W."/>
            <person name="Song R."/>
        </authorList>
    </citation>
    <scope>NUCLEOTIDE SEQUENCE [LARGE SCALE GENOMIC DNA]</scope>
</reference>
<proteinExistence type="predicted"/>
<dbReference type="OrthoDB" id="10255013at2759"/>
<evidence type="ECO:0000313" key="5">
    <source>
        <dbReference type="Proteomes" id="UP000041254"/>
    </source>
</evidence>
<evidence type="ECO:0000256" key="2">
    <source>
        <dbReference type="SAM" id="Phobius"/>
    </source>
</evidence>
<feature type="region of interest" description="Disordered" evidence="1">
    <location>
        <begin position="133"/>
        <end position="167"/>
    </location>
</feature>
<dbReference type="VEuPathDB" id="CryptoDB:Vbra_715"/>
<accession>A0A0G4FPP7</accession>
<feature type="transmembrane region" description="Helical" evidence="2">
    <location>
        <begin position="61"/>
        <end position="81"/>
    </location>
</feature>
<sequence>MSEHEEEVSPPSIDGQRSGEREATSCKGVRRRRRRHGHDTDEPGGTEGQQRSWLKYASSRIISAVLWVIGAILWAIGGFSGKRDEYSQALRNCKTTEVEHLIVLQHGMHGLPHTMDRLSDLFLAHFARLQQEARQDGSLSDDTRSSASGDGGDGIDRTPPPPPGPHNVLIHKLHANWGAFHSHFSTADGVDRGGERAAQEIRQVIQQHPSLKYISVLGNSLGGLYLRYALALLYDPQSETIACLEPLYFITTVTPHVGCSEYIFLPVRYGARLLYGIDMFGFFRRTNPPEALARPFMAYGAQPKGELAHSDDQGEETSLLDQLHLAVFAYGRSFLQLLLRDEEQLIVQMSQEGSAYWFALKAFRHRLAYATAKHDPLVPACSQMLLPSSPVSHDWWGAAPAPVDDKYPHVIGTYRTRPSPMPLGLMSNASLHPTDSTRLPSGPPSPPSPSLDPSPTNKGTDQDDNQQPDNSSTTNDAAMSSSQSQSIMSLTDPPLPPPAGAHGASQYAEGTREHAMMASLLRLGWTHTLSLYPFPARTFVHMLVPACRPWAARWLGLGALGEDDVARHLADHLPPILAVA</sequence>
<dbReference type="Proteomes" id="UP000041254">
    <property type="component" value="Unassembled WGS sequence"/>
</dbReference>
<keyword evidence="2" id="KW-0812">Transmembrane</keyword>
<dbReference type="PANTHER" id="PTHR12482">
    <property type="entry name" value="LIPASE ROG1-RELATED-RELATED"/>
    <property type="match status" value="1"/>
</dbReference>
<feature type="compositionally biased region" description="Low complexity" evidence="1">
    <location>
        <begin position="479"/>
        <end position="489"/>
    </location>
</feature>
<dbReference type="PhylomeDB" id="A0A0G4FPP7"/>
<feature type="compositionally biased region" description="Basic residues" evidence="1">
    <location>
        <begin position="28"/>
        <end position="37"/>
    </location>
</feature>
<dbReference type="AlphaFoldDB" id="A0A0G4FPP7"/>
<feature type="region of interest" description="Disordered" evidence="1">
    <location>
        <begin position="418"/>
        <end position="508"/>
    </location>
</feature>
<gene>
    <name evidence="4" type="ORF">Vbra_715</name>
</gene>
<keyword evidence="5" id="KW-1185">Reference proteome</keyword>
<dbReference type="InterPro" id="IPR044294">
    <property type="entry name" value="Lipase-like"/>
</dbReference>
<dbReference type="SUPFAM" id="SSF53474">
    <property type="entry name" value="alpha/beta-Hydrolases"/>
    <property type="match status" value="1"/>
</dbReference>
<protein>
    <recommendedName>
        <fullName evidence="3">DUF676 domain-containing protein</fullName>
    </recommendedName>
</protein>
<keyword evidence="2" id="KW-0472">Membrane</keyword>
<name>A0A0G4FPP7_VITBC</name>
<evidence type="ECO:0000259" key="3">
    <source>
        <dbReference type="Pfam" id="PF05057"/>
    </source>
</evidence>
<feature type="compositionally biased region" description="Polar residues" evidence="1">
    <location>
        <begin position="427"/>
        <end position="439"/>
    </location>
</feature>
<feature type="domain" description="DUF676" evidence="3">
    <location>
        <begin position="183"/>
        <end position="262"/>
    </location>
</feature>
<dbReference type="InterPro" id="IPR007751">
    <property type="entry name" value="DUF676_lipase-like"/>
</dbReference>
<feature type="compositionally biased region" description="Pro residues" evidence="1">
    <location>
        <begin position="441"/>
        <end position="452"/>
    </location>
</feature>
<keyword evidence="2" id="KW-1133">Transmembrane helix</keyword>
<dbReference type="InParanoid" id="A0A0G4FPP7"/>
<evidence type="ECO:0000313" key="4">
    <source>
        <dbReference type="EMBL" id="CEM16399.1"/>
    </source>
</evidence>
<feature type="region of interest" description="Disordered" evidence="1">
    <location>
        <begin position="1"/>
        <end position="50"/>
    </location>
</feature>
<dbReference type="InterPro" id="IPR029058">
    <property type="entry name" value="AB_hydrolase_fold"/>
</dbReference>
<dbReference type="Pfam" id="PF05057">
    <property type="entry name" value="DUF676"/>
    <property type="match status" value="1"/>
</dbReference>
<evidence type="ECO:0000256" key="1">
    <source>
        <dbReference type="SAM" id="MobiDB-lite"/>
    </source>
</evidence>
<organism evidence="4 5">
    <name type="scientific">Vitrella brassicaformis (strain CCMP3155)</name>
    <dbReference type="NCBI Taxonomy" id="1169540"/>
    <lineage>
        <taxon>Eukaryota</taxon>
        <taxon>Sar</taxon>
        <taxon>Alveolata</taxon>
        <taxon>Colpodellida</taxon>
        <taxon>Vitrellaceae</taxon>
        <taxon>Vitrella</taxon>
    </lineage>
</organism>
<dbReference type="PANTHER" id="PTHR12482:SF62">
    <property type="entry name" value="LIPASE ROG1-RELATED"/>
    <property type="match status" value="1"/>
</dbReference>
<dbReference type="EMBL" id="CDMY01000477">
    <property type="protein sequence ID" value="CEM16399.1"/>
    <property type="molecule type" value="Genomic_DNA"/>
</dbReference>